<evidence type="ECO:0000256" key="7">
    <source>
        <dbReference type="RuleBase" id="RU000320"/>
    </source>
</evidence>
<feature type="transmembrane region" description="Helical" evidence="8">
    <location>
        <begin position="232"/>
        <end position="253"/>
    </location>
</feature>
<evidence type="ECO:0000256" key="3">
    <source>
        <dbReference type="ARBA" id="ARBA00022475"/>
    </source>
</evidence>
<evidence type="ECO:0000256" key="6">
    <source>
        <dbReference type="ARBA" id="ARBA00023136"/>
    </source>
</evidence>
<dbReference type="Proteomes" id="UP001575181">
    <property type="component" value="Unassembled WGS sequence"/>
</dbReference>
<proteinExistence type="inferred from homology"/>
<evidence type="ECO:0000313" key="10">
    <source>
        <dbReference type="EMBL" id="MFA9461880.1"/>
    </source>
</evidence>
<evidence type="ECO:0000259" key="9">
    <source>
        <dbReference type="Pfam" id="PF00361"/>
    </source>
</evidence>
<dbReference type="NCBIfam" id="NF009309">
    <property type="entry name" value="PRK12666.1"/>
    <property type="match status" value="1"/>
</dbReference>
<feature type="transmembrane region" description="Helical" evidence="8">
    <location>
        <begin position="359"/>
        <end position="384"/>
    </location>
</feature>
<evidence type="ECO:0000256" key="2">
    <source>
        <dbReference type="ARBA" id="ARBA00005346"/>
    </source>
</evidence>
<dbReference type="Pfam" id="PF00361">
    <property type="entry name" value="Proton_antipo_M"/>
    <property type="match status" value="1"/>
</dbReference>
<dbReference type="EMBL" id="JBGUAW010000009">
    <property type="protein sequence ID" value="MFA9461880.1"/>
    <property type="molecule type" value="Genomic_DNA"/>
</dbReference>
<accession>A0ABV4TZ68</accession>
<keyword evidence="4 7" id="KW-0812">Transmembrane</keyword>
<feature type="transmembrane region" description="Helical" evidence="8">
    <location>
        <begin position="404"/>
        <end position="424"/>
    </location>
</feature>
<dbReference type="RefSeq" id="WP_373656669.1">
    <property type="nucleotide sequence ID" value="NZ_JBGUAW010000009.1"/>
</dbReference>
<feature type="transmembrane region" description="Helical" evidence="8">
    <location>
        <begin position="203"/>
        <end position="225"/>
    </location>
</feature>
<feature type="transmembrane region" description="Helical" evidence="8">
    <location>
        <begin position="72"/>
        <end position="95"/>
    </location>
</feature>
<name>A0ABV4TZ68_9GAMM</name>
<comment type="similarity">
    <text evidence="2">Belongs to the CPA3 antiporters (TC 2.A.63) subunit D family.</text>
</comment>
<feature type="transmembrane region" description="Helical" evidence="8">
    <location>
        <begin position="156"/>
        <end position="181"/>
    </location>
</feature>
<dbReference type="InterPro" id="IPR001750">
    <property type="entry name" value="ND/Mrp_TM"/>
</dbReference>
<dbReference type="InterPro" id="IPR050586">
    <property type="entry name" value="CPA3_Na-H_Antiporter_D"/>
</dbReference>
<feature type="transmembrane region" description="Helical" evidence="8">
    <location>
        <begin position="328"/>
        <end position="347"/>
    </location>
</feature>
<feature type="transmembrane region" description="Helical" evidence="8">
    <location>
        <begin position="115"/>
        <end position="144"/>
    </location>
</feature>
<organism evidence="10 11">
    <name type="scientific">Thiohalorhabdus methylotrophus</name>
    <dbReference type="NCBI Taxonomy" id="3242694"/>
    <lineage>
        <taxon>Bacteria</taxon>
        <taxon>Pseudomonadati</taxon>
        <taxon>Pseudomonadota</taxon>
        <taxon>Gammaproteobacteria</taxon>
        <taxon>Thiohalorhabdales</taxon>
        <taxon>Thiohalorhabdaceae</taxon>
        <taxon>Thiohalorhabdus</taxon>
    </lineage>
</organism>
<dbReference type="PANTHER" id="PTHR42703">
    <property type="entry name" value="NADH DEHYDROGENASE"/>
    <property type="match status" value="1"/>
</dbReference>
<keyword evidence="6 8" id="KW-0472">Membrane</keyword>
<keyword evidence="3" id="KW-1003">Cell membrane</keyword>
<keyword evidence="11" id="KW-1185">Reference proteome</keyword>
<gene>
    <name evidence="10" type="ORF">ACERLL_13730</name>
</gene>
<feature type="transmembrane region" description="Helical" evidence="8">
    <location>
        <begin position="299"/>
        <end position="316"/>
    </location>
</feature>
<feature type="domain" description="NADH:quinone oxidoreductase/Mrp antiporter transmembrane" evidence="9">
    <location>
        <begin position="124"/>
        <end position="411"/>
    </location>
</feature>
<sequence length="504" mass="52388">MNALAVIAPVVLPLVVSALQLALRGMGAQRVLGVASTLALSLLAGWLLYLAAEGPQVYQVGGWSPPLGIVLVLDRLSASLLAVTALIALGSLIFATGGTDKHSHAFHPLFQFQLMGLNGAFLTGDLFNLFVFFEILLIASYGLLLHGGGGRRSRVAFHYVTLNLTASLFFLVGLAVLYGAAGTLNMADLARTLPELPRESADLARAGGLVLLGVFALKAAIFPLYMWLPAAYGAAMAPVAALFAVMTKVGIYAVLRLDSLLFGALPGPGLEFLLLYAGLATLLVGALGTLGAARLNNMVSYLMLVSIGTLLLGFGAREGQGMGAALYYLFHTTLLTAGLYLLVGVIARQRAPLGDRLQAGAALAQPTALGLLFFIGAIGVAGLPPLSGFLGKLLILQAFLTEPFMVPVYFGVLFGGFMVILPLARAGSTLFWKQGLDPGPVRAAGVRTLGPAAALILSTLVLALGAGPTARWAEGTAAEIRQPTSYIEAVLGPEADASGREERP</sequence>
<feature type="transmembrane region" description="Helical" evidence="8">
    <location>
        <begin position="28"/>
        <end position="51"/>
    </location>
</feature>
<keyword evidence="5 8" id="KW-1133">Transmembrane helix</keyword>
<comment type="caution">
    <text evidence="10">The sequence shown here is derived from an EMBL/GenBank/DDBJ whole genome shotgun (WGS) entry which is preliminary data.</text>
</comment>
<evidence type="ECO:0000256" key="1">
    <source>
        <dbReference type="ARBA" id="ARBA00004651"/>
    </source>
</evidence>
<evidence type="ECO:0000256" key="5">
    <source>
        <dbReference type="ARBA" id="ARBA00022989"/>
    </source>
</evidence>
<evidence type="ECO:0000256" key="4">
    <source>
        <dbReference type="ARBA" id="ARBA00022692"/>
    </source>
</evidence>
<dbReference type="PRINTS" id="PR01437">
    <property type="entry name" value="NUOXDRDTASE4"/>
</dbReference>
<comment type="subcellular location">
    <subcellularLocation>
        <location evidence="1">Cell membrane</location>
        <topology evidence="1">Multi-pass membrane protein</topology>
    </subcellularLocation>
    <subcellularLocation>
        <location evidence="7">Membrane</location>
        <topology evidence="7">Multi-pass membrane protein</topology>
    </subcellularLocation>
</comment>
<feature type="transmembrane region" description="Helical" evidence="8">
    <location>
        <begin position="273"/>
        <end position="292"/>
    </location>
</feature>
<dbReference type="InterPro" id="IPR003918">
    <property type="entry name" value="NADH_UbQ_OxRdtase"/>
</dbReference>
<reference evidence="10 11" key="1">
    <citation type="submission" date="2024-08" db="EMBL/GenBank/DDBJ databases">
        <title>Whole-genome sequencing of halo(alkali)philic microorganisms from hypersaline lakes.</title>
        <authorList>
            <person name="Sorokin D.Y."/>
            <person name="Merkel A.Y."/>
            <person name="Messina E."/>
            <person name="Yakimov M."/>
        </authorList>
    </citation>
    <scope>NUCLEOTIDE SEQUENCE [LARGE SCALE GENOMIC DNA]</scope>
    <source>
        <strain evidence="10 11">Cl-TMA</strain>
    </source>
</reference>
<protein>
    <submittedName>
        <fullName evidence="10">Monovalent cation/H+ antiporter subunit D</fullName>
    </submittedName>
</protein>
<evidence type="ECO:0000256" key="8">
    <source>
        <dbReference type="SAM" id="Phobius"/>
    </source>
</evidence>
<dbReference type="PANTHER" id="PTHR42703:SF1">
    <property type="entry name" value="NA(+)_H(+) ANTIPORTER SUBUNIT D1"/>
    <property type="match status" value="1"/>
</dbReference>
<evidence type="ECO:0000313" key="11">
    <source>
        <dbReference type="Proteomes" id="UP001575181"/>
    </source>
</evidence>